<evidence type="ECO:0000313" key="3">
    <source>
        <dbReference type="Proteomes" id="UP000018050"/>
    </source>
</evidence>
<accession>U6GFC4</accession>
<proteinExistence type="predicted"/>
<feature type="compositionally biased region" description="Low complexity" evidence="1">
    <location>
        <begin position="40"/>
        <end position="54"/>
    </location>
</feature>
<organism evidence="2 3">
    <name type="scientific">Eimeria acervulina</name>
    <name type="common">Coccidian parasite</name>
    <dbReference type="NCBI Taxonomy" id="5801"/>
    <lineage>
        <taxon>Eukaryota</taxon>
        <taxon>Sar</taxon>
        <taxon>Alveolata</taxon>
        <taxon>Apicomplexa</taxon>
        <taxon>Conoidasida</taxon>
        <taxon>Coccidia</taxon>
        <taxon>Eucoccidiorida</taxon>
        <taxon>Eimeriorina</taxon>
        <taxon>Eimeriidae</taxon>
        <taxon>Eimeria</taxon>
    </lineage>
</organism>
<dbReference type="GeneID" id="25271886"/>
<feature type="compositionally biased region" description="Low complexity" evidence="1">
    <location>
        <begin position="125"/>
        <end position="139"/>
    </location>
</feature>
<protein>
    <submittedName>
        <fullName evidence="2">Uncharacterized protein</fullName>
    </submittedName>
</protein>
<evidence type="ECO:0000313" key="2">
    <source>
        <dbReference type="EMBL" id="CDI78880.1"/>
    </source>
</evidence>
<dbReference type="Proteomes" id="UP000018050">
    <property type="component" value="Unassembled WGS sequence"/>
</dbReference>
<feature type="compositionally biased region" description="Basic and acidic residues" evidence="1">
    <location>
        <begin position="16"/>
        <end position="31"/>
    </location>
</feature>
<name>U6GFC4_EIMAC</name>
<sequence length="239" mass="24384">MQQRLFPPSDFFSGHSVEDEWISRKSPRPEVPELSTAQPALHSSAAASAGPSMSERLIMQGIPGYPLASSSLSPATADTEASGDEADTALATGAAAATAAAALEQPNDRLSFDASAEHEEEAKSETTGSSTSLTGGSSEGARAAIAGTTANSAAGSALPASISAPAVKELPGAPDGTLAAVMECPFARLPEPMLEATPVSHIIDLRRALTSGPSTQNPVPLQNAHELLPQTVLFSPQME</sequence>
<dbReference type="RefSeq" id="XP_013250942.1">
    <property type="nucleotide sequence ID" value="XM_013395488.1"/>
</dbReference>
<dbReference type="VEuPathDB" id="ToxoDB:EAH_00038160"/>
<reference evidence="2" key="1">
    <citation type="submission" date="2013-10" db="EMBL/GenBank/DDBJ databases">
        <title>Genomic analysis of the causative agents of coccidiosis in chickens.</title>
        <authorList>
            <person name="Reid A.J."/>
            <person name="Blake D."/>
            <person name="Billington K."/>
            <person name="Browne H."/>
            <person name="Dunn M."/>
            <person name="Hung S."/>
            <person name="Kawahara F."/>
            <person name="Miranda-Saavedra D."/>
            <person name="Mourier T."/>
            <person name="Nagra H."/>
            <person name="Otto T.D."/>
            <person name="Rawlings N."/>
            <person name="Sanchez A."/>
            <person name="Sanders M."/>
            <person name="Subramaniam C."/>
            <person name="Tay Y."/>
            <person name="Dear P."/>
            <person name="Doerig C."/>
            <person name="Gruber A."/>
            <person name="Parkinson J."/>
            <person name="Shirley M."/>
            <person name="Wan K.L."/>
            <person name="Berriman M."/>
            <person name="Tomley F."/>
            <person name="Pain A."/>
        </authorList>
    </citation>
    <scope>NUCLEOTIDE SEQUENCE</scope>
    <source>
        <strain evidence="2">Houghton</strain>
    </source>
</reference>
<feature type="region of interest" description="Disordered" evidence="1">
    <location>
        <begin position="1"/>
        <end position="85"/>
    </location>
</feature>
<dbReference type="EMBL" id="HG670929">
    <property type="protein sequence ID" value="CDI78880.1"/>
    <property type="molecule type" value="Genomic_DNA"/>
</dbReference>
<feature type="compositionally biased region" description="Low complexity" evidence="1">
    <location>
        <begin position="66"/>
        <end position="75"/>
    </location>
</feature>
<evidence type="ECO:0000256" key="1">
    <source>
        <dbReference type="SAM" id="MobiDB-lite"/>
    </source>
</evidence>
<dbReference type="AlphaFoldDB" id="U6GFC4"/>
<gene>
    <name evidence="2" type="ORF">EAH_00038160</name>
</gene>
<feature type="region of interest" description="Disordered" evidence="1">
    <location>
        <begin position="114"/>
        <end position="139"/>
    </location>
</feature>
<reference evidence="2" key="2">
    <citation type="submission" date="2013-10" db="EMBL/GenBank/DDBJ databases">
        <authorList>
            <person name="Aslett M."/>
        </authorList>
    </citation>
    <scope>NUCLEOTIDE SEQUENCE</scope>
    <source>
        <strain evidence="2">Houghton</strain>
    </source>
</reference>
<keyword evidence="3" id="KW-1185">Reference proteome</keyword>
<feature type="compositionally biased region" description="Basic and acidic residues" evidence="1">
    <location>
        <begin position="114"/>
        <end position="124"/>
    </location>
</feature>